<reference evidence="4" key="1">
    <citation type="submission" date="2018-04" db="EMBL/GenBank/DDBJ databases">
        <title>Transcriptome assembly of Sipha flava.</title>
        <authorList>
            <person name="Scully E.D."/>
            <person name="Geib S.M."/>
            <person name="Palmer N.A."/>
            <person name="Koch K."/>
            <person name="Bradshaw J."/>
            <person name="Heng-Moss T."/>
            <person name="Sarath G."/>
        </authorList>
    </citation>
    <scope>NUCLEOTIDE SEQUENCE</scope>
</reference>
<gene>
    <name evidence="6 7" type="primary">LOC112682829</name>
    <name evidence="4" type="ORF">g.175343</name>
</gene>
<evidence type="ECO:0000256" key="1">
    <source>
        <dbReference type="ARBA" id="ARBA00006903"/>
    </source>
</evidence>
<evidence type="ECO:0000313" key="5">
    <source>
        <dbReference type="Proteomes" id="UP000694846"/>
    </source>
</evidence>
<protein>
    <submittedName>
        <fullName evidence="6 7">Protein FAM114A2</fullName>
    </submittedName>
</protein>
<dbReference type="RefSeq" id="XP_025409363.1">
    <property type="nucleotide sequence ID" value="XM_025553578.1"/>
</dbReference>
<dbReference type="EMBL" id="GGMS01006219">
    <property type="protein sequence ID" value="MBY75422.1"/>
    <property type="molecule type" value="Transcribed_RNA"/>
</dbReference>
<evidence type="ECO:0000256" key="2">
    <source>
        <dbReference type="ARBA" id="ARBA00022553"/>
    </source>
</evidence>
<dbReference type="PANTHER" id="PTHR12842:SF6">
    <property type="entry name" value="FI01459P"/>
    <property type="match status" value="1"/>
</dbReference>
<keyword evidence="5" id="KW-1185">Reference proteome</keyword>
<dbReference type="GeneID" id="112682829"/>
<evidence type="ECO:0000313" key="7">
    <source>
        <dbReference type="RefSeq" id="XP_025409363.1"/>
    </source>
</evidence>
<name>A0A2S2QE12_9HEMI</name>
<evidence type="ECO:0000313" key="6">
    <source>
        <dbReference type="RefSeq" id="XP_025409362.1"/>
    </source>
</evidence>
<dbReference type="Pfam" id="PF05334">
    <property type="entry name" value="DUF719"/>
    <property type="match status" value="1"/>
</dbReference>
<accession>A0A2S2QE12</accession>
<dbReference type="AlphaFoldDB" id="A0A2S2QE12"/>
<feature type="compositionally biased region" description="Acidic residues" evidence="3">
    <location>
        <begin position="1"/>
        <end position="12"/>
    </location>
</feature>
<reference evidence="6 7" key="2">
    <citation type="submission" date="2025-04" db="UniProtKB">
        <authorList>
            <consortium name="RefSeq"/>
        </authorList>
    </citation>
    <scope>IDENTIFICATION</scope>
    <source>
        <tissue evidence="6 7">Whole body</tissue>
    </source>
</reference>
<feature type="region of interest" description="Disordered" evidence="3">
    <location>
        <begin position="1"/>
        <end position="27"/>
    </location>
</feature>
<proteinExistence type="inferred from homology"/>
<comment type="similarity">
    <text evidence="1">Belongs to the FAM114 family.</text>
</comment>
<dbReference type="Proteomes" id="UP000694846">
    <property type="component" value="Unplaced"/>
</dbReference>
<dbReference type="PANTHER" id="PTHR12842">
    <property type="entry name" value="FI01459P"/>
    <property type="match status" value="1"/>
</dbReference>
<dbReference type="OrthoDB" id="5597648at2759"/>
<evidence type="ECO:0000256" key="3">
    <source>
        <dbReference type="SAM" id="MobiDB-lite"/>
    </source>
</evidence>
<keyword evidence="2" id="KW-0597">Phosphoprotein</keyword>
<sequence length="495" mass="54793">MSDSEVEFESADEGSKSGDGWEIETDFDLPDLEQSIESKPTEIKSSALSSVSDLANIDQYIEHKHKNTKSSNQTNTFDAIPTLQSRLDKLTIDSDDTNSKSHTLKEDITADNALKETNCQSSVWGGWSSGWSMNSLISTASAITNHVSQGLTSVIGAPSPEELASMSSNKVTLLNDKLTEESSESILDTNYFLSNVSQITKIVENTGSKLINGGLDTLESVGKKTLEVLQEGDPGLRKKRALFFQNSEKINLSQVLQEAKEKSEIESKQNNQIVENKDYAYLLDSFQGLIHLESLELLSKQCQMKLQTVLLSYSGTQLTDIQDTLEQIKGLCYLVCDDDEKLMNDEEFKKCLITTINKISVDVKIDKILKVSSSIDNKSNGEFDTEDCIHDEAISALAELTAAAMELYYKLGEMIMIDTQNHQVFVKAENLSHLNEAVCCRIRSVANKYACLLTQFDADDTSNNISDIYLESSNSSSYIQDAAQLLLPILQLSVI</sequence>
<dbReference type="InterPro" id="IPR007998">
    <property type="entry name" value="DUF719"/>
</dbReference>
<dbReference type="RefSeq" id="XP_025409362.1">
    <property type="nucleotide sequence ID" value="XM_025553577.1"/>
</dbReference>
<organism evidence="4">
    <name type="scientific">Sipha flava</name>
    <name type="common">yellow sugarcane aphid</name>
    <dbReference type="NCBI Taxonomy" id="143950"/>
    <lineage>
        <taxon>Eukaryota</taxon>
        <taxon>Metazoa</taxon>
        <taxon>Ecdysozoa</taxon>
        <taxon>Arthropoda</taxon>
        <taxon>Hexapoda</taxon>
        <taxon>Insecta</taxon>
        <taxon>Pterygota</taxon>
        <taxon>Neoptera</taxon>
        <taxon>Paraneoptera</taxon>
        <taxon>Hemiptera</taxon>
        <taxon>Sternorrhyncha</taxon>
        <taxon>Aphidomorpha</taxon>
        <taxon>Aphidoidea</taxon>
        <taxon>Aphididae</taxon>
        <taxon>Sipha</taxon>
    </lineage>
</organism>
<evidence type="ECO:0000313" key="4">
    <source>
        <dbReference type="EMBL" id="MBY75422.1"/>
    </source>
</evidence>